<reference evidence="3 4" key="1">
    <citation type="submission" date="2020-03" db="EMBL/GenBank/DDBJ databases">
        <title>Assessment of the enzymatic potential of alkaline-tolerant lipase obtained from Bacillus luteus H11 (technogenic soil) for the bioremediation of saline soils contaminated with petroleum substances.</title>
        <authorList>
            <person name="Kalwasinska A."/>
        </authorList>
    </citation>
    <scope>NUCLEOTIDE SEQUENCE [LARGE SCALE GENOMIC DNA]</scope>
    <source>
        <strain evidence="3 4">H11</strain>
    </source>
</reference>
<dbReference type="RefSeq" id="WP_168005547.1">
    <property type="nucleotide sequence ID" value="NZ_JAATHJ010000006.1"/>
</dbReference>
<keyword evidence="4" id="KW-1185">Reference proteome</keyword>
<organism evidence="3 4">
    <name type="scientific">Alkalicoccus luteus</name>
    <dbReference type="NCBI Taxonomy" id="1237094"/>
    <lineage>
        <taxon>Bacteria</taxon>
        <taxon>Bacillati</taxon>
        <taxon>Bacillota</taxon>
        <taxon>Bacilli</taxon>
        <taxon>Bacillales</taxon>
        <taxon>Bacillaceae</taxon>
        <taxon>Alkalicoccus</taxon>
    </lineage>
</organism>
<dbReference type="Proteomes" id="UP000752012">
    <property type="component" value="Unassembled WGS sequence"/>
</dbReference>
<gene>
    <name evidence="3" type="ORF">HCN83_06225</name>
</gene>
<dbReference type="InterPro" id="IPR027417">
    <property type="entry name" value="P-loop_NTPase"/>
</dbReference>
<name>A0A969PQK7_9BACI</name>
<evidence type="ECO:0000259" key="2">
    <source>
        <dbReference type="Pfam" id="PF20441"/>
    </source>
</evidence>
<sequence>MKKYPLAYNPILDYWQQIEAKNVVVSKKVYRVYKKLIADMNDETCEWEYDAKRANHALEFIEGYCQHSKGKMGGEPFKLELWQKAMTAAIFGFVHKIDGTRKYREFILIVARKNGKSAWGSAVALYMLLADGEPGPEVVSAATKKDQAKIVWLESKRMVKKSPVLRKRVRSLVAELLSDFNDGSFRPLSSDSNTLDGLNLHCSLIDELHAIEDKNLYDVIVDGMSAREQPLSIITTTAGTVREGIFDLKYDEAESIINGYDDPAVHKDEAVLPIIYELDSRKEWTDERCWQKANPGLGTIKNTDELARKVRKAQANPLLVKNLLTKDFNIRETSSESWLTFEQLDNQDTFDIEEIKPRYAIGGADLSQTTDLTSANITFMTDENSPIYVMHMYWLPEDLLEKRVKEDKVPYDVWKDLGFLRTTPGNKVHYKFVTQWFEEMLHEYDVYIPWIGYDSWSAQYWVEEMQSIFGKDAMIPVIQGKKTLSAPMHRMGADLEKKHINYGNNQITKWCLSNTSVEIDKNNNIQPVKGKSQKKRIDGTASMLNSYVVLQDRWSDYVNMI</sequence>
<dbReference type="GO" id="GO:0004519">
    <property type="term" value="F:endonuclease activity"/>
    <property type="evidence" value="ECO:0007669"/>
    <property type="project" value="InterPro"/>
</dbReference>
<dbReference type="InterPro" id="IPR005021">
    <property type="entry name" value="Terminase_largesu-like"/>
</dbReference>
<dbReference type="PANTHER" id="PTHR41287:SF1">
    <property type="entry name" value="PROTEIN YMFN"/>
    <property type="match status" value="1"/>
</dbReference>
<comment type="caution">
    <text evidence="3">The sequence shown here is derived from an EMBL/GenBank/DDBJ whole genome shotgun (WGS) entry which is preliminary data.</text>
</comment>
<dbReference type="Pfam" id="PF20441">
    <property type="entry name" value="TerL_nuclease"/>
    <property type="match status" value="1"/>
</dbReference>
<proteinExistence type="predicted"/>
<feature type="domain" description="Terminase large subunit-like endonuclease" evidence="2">
    <location>
        <begin position="273"/>
        <end position="546"/>
    </location>
</feature>
<dbReference type="InterPro" id="IPR046461">
    <property type="entry name" value="TerL_ATPase"/>
</dbReference>
<dbReference type="PANTHER" id="PTHR41287">
    <property type="match status" value="1"/>
</dbReference>
<accession>A0A969PQK7</accession>
<dbReference type="EMBL" id="JAATHJ010000006">
    <property type="protein sequence ID" value="NJP37184.1"/>
    <property type="molecule type" value="Genomic_DNA"/>
</dbReference>
<evidence type="ECO:0000313" key="4">
    <source>
        <dbReference type="Proteomes" id="UP000752012"/>
    </source>
</evidence>
<dbReference type="Pfam" id="PF03354">
    <property type="entry name" value="TerL_ATPase"/>
    <property type="match status" value="1"/>
</dbReference>
<dbReference type="InterPro" id="IPR046462">
    <property type="entry name" value="TerL_nuclease"/>
</dbReference>
<protein>
    <submittedName>
        <fullName evidence="3">Terminase large subunit</fullName>
    </submittedName>
</protein>
<feature type="domain" description="Terminase large subunit-like ATPase" evidence="1">
    <location>
        <begin position="82"/>
        <end position="253"/>
    </location>
</feature>
<evidence type="ECO:0000259" key="1">
    <source>
        <dbReference type="Pfam" id="PF03354"/>
    </source>
</evidence>
<evidence type="ECO:0000313" key="3">
    <source>
        <dbReference type="EMBL" id="NJP37184.1"/>
    </source>
</evidence>
<dbReference type="Gene3D" id="3.40.50.300">
    <property type="entry name" value="P-loop containing nucleotide triphosphate hydrolases"/>
    <property type="match status" value="1"/>
</dbReference>
<dbReference type="AlphaFoldDB" id="A0A969PQK7"/>